<dbReference type="GO" id="GO:0016020">
    <property type="term" value="C:membrane"/>
    <property type="evidence" value="ECO:0007669"/>
    <property type="project" value="UniProtKB-SubCell"/>
</dbReference>
<evidence type="ECO:0000313" key="10">
    <source>
        <dbReference type="EMBL" id="SSX07945.1"/>
    </source>
</evidence>
<dbReference type="PANTHER" id="PTHR23503">
    <property type="entry name" value="SOLUTE CARRIER FAMILY 2"/>
    <property type="match status" value="1"/>
</dbReference>
<name>A0A336KV92_CULSO</name>
<evidence type="ECO:0000256" key="2">
    <source>
        <dbReference type="ARBA" id="ARBA00022692"/>
    </source>
</evidence>
<dbReference type="AlphaFoldDB" id="A0A336KV92"/>
<dbReference type="VEuPathDB" id="VectorBase:CSON015285"/>
<feature type="transmembrane region" description="Helical" evidence="8">
    <location>
        <begin position="91"/>
        <end position="113"/>
    </location>
</feature>
<keyword evidence="6" id="KW-0813">Transport</keyword>
<feature type="transmembrane region" description="Helical" evidence="8">
    <location>
        <begin position="213"/>
        <end position="234"/>
    </location>
</feature>
<feature type="domain" description="Major facilitator superfamily (MFS) profile" evidence="9">
    <location>
        <begin position="42"/>
        <end position="485"/>
    </location>
</feature>
<dbReference type="EMBL" id="UFQT01000957">
    <property type="protein sequence ID" value="SSX28179.1"/>
    <property type="molecule type" value="Genomic_DNA"/>
</dbReference>
<feature type="transmembrane region" description="Helical" evidence="8">
    <location>
        <begin position="33"/>
        <end position="57"/>
    </location>
</feature>
<evidence type="ECO:0000256" key="1">
    <source>
        <dbReference type="ARBA" id="ARBA00004141"/>
    </source>
</evidence>
<dbReference type="InterPro" id="IPR003663">
    <property type="entry name" value="Sugar/inositol_transpt"/>
</dbReference>
<evidence type="ECO:0000256" key="8">
    <source>
        <dbReference type="SAM" id="Phobius"/>
    </source>
</evidence>
<keyword evidence="4 8" id="KW-0472">Membrane</keyword>
<dbReference type="SUPFAM" id="SSF103473">
    <property type="entry name" value="MFS general substrate transporter"/>
    <property type="match status" value="1"/>
</dbReference>
<evidence type="ECO:0000256" key="5">
    <source>
        <dbReference type="ARBA" id="ARBA00023180"/>
    </source>
</evidence>
<feature type="transmembrane region" description="Helical" evidence="8">
    <location>
        <begin position="340"/>
        <end position="357"/>
    </location>
</feature>
<feature type="compositionally biased region" description="Polar residues" evidence="7">
    <location>
        <begin position="10"/>
        <end position="22"/>
    </location>
</feature>
<dbReference type="OMA" id="FCWIAFV"/>
<feature type="transmembrane region" description="Helical" evidence="8">
    <location>
        <begin position="458"/>
        <end position="481"/>
    </location>
</feature>
<dbReference type="EMBL" id="UFQS01000957">
    <property type="protein sequence ID" value="SSX07945.1"/>
    <property type="molecule type" value="Genomic_DNA"/>
</dbReference>
<comment type="similarity">
    <text evidence="6">Belongs to the major facilitator superfamily. Sugar transporter (TC 2.A.1.1) family.</text>
</comment>
<dbReference type="PROSITE" id="PS50850">
    <property type="entry name" value="MFS"/>
    <property type="match status" value="1"/>
</dbReference>
<protein>
    <submittedName>
        <fullName evidence="10">CSON015285 protein</fullName>
    </submittedName>
</protein>
<keyword evidence="3 8" id="KW-1133">Transmembrane helix</keyword>
<sequence>MATNKLLEEGTSNTSTNVTPSRSLLPRQKPPSLWTPLLITTGISTTFGASIACGYNIGVINSPGKYIKHWCNETLYEQYEIKISHDMLETLWASIVSIFLIGGAIGSLSGAWVSNKLGRKKAFFGCSMLYIFGGLCFQFCRTFSLVELLVIGRLAVGLASGLTTSTIPMYLSEIAPLELRGTFGVLCSMGVTGGVVVGQVFSLAEVFGTEDLWQFALSCYTVIVILCLLPYIWLPESPKFLYLIANKRNDAEQELIKLRTTHEHIKAEIDAMNPNNRANISEKRSLCSVIRDPKLLLPLVLVCALQGGQQMSGINAVFYYSVQLFESIGFSQKKAQFANLGAGCINLFVAFLSPILMQKVNRRPLAFLSISMSAVFLFVLTLAIQFIDSVSWFAYACIAAVFLYIFFYQLGLGPIPFFIAAELFEVGPRPVAMALGSLSSWTCNFIVGQFFPILNAKWGAFVFLPFAITCVLLSVLVYFYLPETRNQDPSIVAPKVSKGFKSKIQRN</sequence>
<evidence type="ECO:0000256" key="3">
    <source>
        <dbReference type="ARBA" id="ARBA00022989"/>
    </source>
</evidence>
<dbReference type="GO" id="GO:0015149">
    <property type="term" value="F:hexose transmembrane transporter activity"/>
    <property type="evidence" value="ECO:0007669"/>
    <property type="project" value="TreeGrafter"/>
</dbReference>
<evidence type="ECO:0000313" key="11">
    <source>
        <dbReference type="EMBL" id="SSX28179.1"/>
    </source>
</evidence>
<dbReference type="InterPro" id="IPR036259">
    <property type="entry name" value="MFS_trans_sf"/>
</dbReference>
<evidence type="ECO:0000259" key="9">
    <source>
        <dbReference type="PROSITE" id="PS50850"/>
    </source>
</evidence>
<gene>
    <name evidence="10" type="primary">CSON015285</name>
</gene>
<organism evidence="10">
    <name type="scientific">Culicoides sonorensis</name>
    <name type="common">Biting midge</name>
    <dbReference type="NCBI Taxonomy" id="179676"/>
    <lineage>
        <taxon>Eukaryota</taxon>
        <taxon>Metazoa</taxon>
        <taxon>Ecdysozoa</taxon>
        <taxon>Arthropoda</taxon>
        <taxon>Hexapoda</taxon>
        <taxon>Insecta</taxon>
        <taxon>Pterygota</taxon>
        <taxon>Neoptera</taxon>
        <taxon>Endopterygota</taxon>
        <taxon>Diptera</taxon>
        <taxon>Nematocera</taxon>
        <taxon>Chironomoidea</taxon>
        <taxon>Ceratopogonidae</taxon>
        <taxon>Ceratopogoninae</taxon>
        <taxon>Culicoides</taxon>
        <taxon>Monoculicoides</taxon>
    </lineage>
</organism>
<dbReference type="CDD" id="cd17357">
    <property type="entry name" value="MFS_GLUT_Class1_2_like"/>
    <property type="match status" value="1"/>
</dbReference>
<dbReference type="NCBIfam" id="TIGR00879">
    <property type="entry name" value="SP"/>
    <property type="match status" value="1"/>
</dbReference>
<dbReference type="Pfam" id="PF00083">
    <property type="entry name" value="Sugar_tr"/>
    <property type="match status" value="1"/>
</dbReference>
<reference evidence="11" key="2">
    <citation type="submission" date="2018-07" db="EMBL/GenBank/DDBJ databases">
        <authorList>
            <person name="Quirk P.G."/>
            <person name="Krulwich T.A."/>
        </authorList>
    </citation>
    <scope>NUCLEOTIDE SEQUENCE</scope>
</reference>
<comment type="subcellular location">
    <subcellularLocation>
        <location evidence="1">Membrane</location>
        <topology evidence="1">Multi-pass membrane protein</topology>
    </subcellularLocation>
</comment>
<accession>A0A336KV92</accession>
<dbReference type="InterPro" id="IPR005828">
    <property type="entry name" value="MFS_sugar_transport-like"/>
</dbReference>
<dbReference type="PRINTS" id="PR00171">
    <property type="entry name" value="SUGRTRNSPORT"/>
</dbReference>
<reference evidence="10" key="1">
    <citation type="submission" date="2018-04" db="EMBL/GenBank/DDBJ databases">
        <authorList>
            <person name="Go L.Y."/>
            <person name="Mitchell J.A."/>
        </authorList>
    </citation>
    <scope>NUCLEOTIDE SEQUENCE</scope>
    <source>
        <tissue evidence="10">Whole organism</tissue>
    </source>
</reference>
<keyword evidence="5" id="KW-0325">Glycoprotein</keyword>
<evidence type="ECO:0000256" key="7">
    <source>
        <dbReference type="SAM" id="MobiDB-lite"/>
    </source>
</evidence>
<keyword evidence="2 8" id="KW-0812">Transmembrane</keyword>
<feature type="transmembrane region" description="Helical" evidence="8">
    <location>
        <begin position="122"/>
        <end position="144"/>
    </location>
</feature>
<dbReference type="Gene3D" id="1.20.1250.20">
    <property type="entry name" value="MFS general substrate transporter like domains"/>
    <property type="match status" value="1"/>
</dbReference>
<evidence type="ECO:0000256" key="6">
    <source>
        <dbReference type="RuleBase" id="RU003346"/>
    </source>
</evidence>
<dbReference type="PANTHER" id="PTHR23503:SF127">
    <property type="entry name" value="FI08437P-RELATED"/>
    <property type="match status" value="1"/>
</dbReference>
<feature type="transmembrane region" description="Helical" evidence="8">
    <location>
        <begin position="150"/>
        <end position="171"/>
    </location>
</feature>
<dbReference type="InterPro" id="IPR045263">
    <property type="entry name" value="GLUT"/>
</dbReference>
<proteinExistence type="inferred from homology"/>
<feature type="transmembrane region" description="Helical" evidence="8">
    <location>
        <begin position="393"/>
        <end position="419"/>
    </location>
</feature>
<feature type="transmembrane region" description="Helical" evidence="8">
    <location>
        <begin position="183"/>
        <end position="201"/>
    </location>
</feature>
<feature type="region of interest" description="Disordered" evidence="7">
    <location>
        <begin position="1"/>
        <end position="27"/>
    </location>
</feature>
<feature type="transmembrane region" description="Helical" evidence="8">
    <location>
        <begin position="364"/>
        <end position="387"/>
    </location>
</feature>
<feature type="transmembrane region" description="Helical" evidence="8">
    <location>
        <begin position="431"/>
        <end position="452"/>
    </location>
</feature>
<evidence type="ECO:0000256" key="4">
    <source>
        <dbReference type="ARBA" id="ARBA00023136"/>
    </source>
</evidence>
<dbReference type="InterPro" id="IPR020846">
    <property type="entry name" value="MFS_dom"/>
</dbReference>